<gene>
    <name evidence="3" type="ORF">CHM34_03260</name>
</gene>
<protein>
    <submittedName>
        <fullName evidence="3">Peptidase M20</fullName>
    </submittedName>
</protein>
<comment type="caution">
    <text evidence="3">The sequence shown here is derived from an EMBL/GenBank/DDBJ whole genome shotgun (WGS) entry which is preliminary data.</text>
</comment>
<dbReference type="SUPFAM" id="SSF53187">
    <property type="entry name" value="Zn-dependent exopeptidases"/>
    <property type="match status" value="1"/>
</dbReference>
<feature type="binding site" evidence="1">
    <location>
        <position position="99"/>
    </location>
    <ligand>
        <name>Mn(2+)</name>
        <dbReference type="ChEBI" id="CHEBI:29035"/>
        <label>2</label>
    </ligand>
</feature>
<dbReference type="GO" id="GO:0016787">
    <property type="term" value="F:hydrolase activity"/>
    <property type="evidence" value="ECO:0007669"/>
    <property type="project" value="InterPro"/>
</dbReference>
<evidence type="ECO:0000256" key="1">
    <source>
        <dbReference type="PIRSR" id="PIRSR005962-1"/>
    </source>
</evidence>
<comment type="cofactor">
    <cofactor evidence="1">
        <name>Mn(2+)</name>
        <dbReference type="ChEBI" id="CHEBI:29035"/>
    </cofactor>
    <text evidence="1">The Mn(2+) ion enhances activity.</text>
</comment>
<reference evidence="3 4" key="1">
    <citation type="submission" date="2017-07" db="EMBL/GenBank/DDBJ databases">
        <title>The genome sequence of Paludifilum halophilum highlights mechanisms for microbial adaptation to high salt environemnts.</title>
        <authorList>
            <person name="Belbahri L."/>
        </authorList>
    </citation>
    <scope>NUCLEOTIDE SEQUENCE [LARGE SCALE GENOMIC DNA]</scope>
    <source>
        <strain evidence="3 4">DSM 102817</strain>
    </source>
</reference>
<dbReference type="Gene3D" id="3.40.630.10">
    <property type="entry name" value="Zn peptidases"/>
    <property type="match status" value="1"/>
</dbReference>
<dbReference type="InterPro" id="IPR036264">
    <property type="entry name" value="Bact_exopeptidase_dim_dom"/>
</dbReference>
<dbReference type="SUPFAM" id="SSF55031">
    <property type="entry name" value="Bacterial exopeptidase dimerisation domain"/>
    <property type="match status" value="1"/>
</dbReference>
<dbReference type="InterPro" id="IPR011650">
    <property type="entry name" value="Peptidase_M20_dimer"/>
</dbReference>
<evidence type="ECO:0000313" key="3">
    <source>
        <dbReference type="EMBL" id="OYD09154.1"/>
    </source>
</evidence>
<dbReference type="Pfam" id="PF01546">
    <property type="entry name" value="Peptidase_M20"/>
    <property type="match status" value="1"/>
</dbReference>
<keyword evidence="1" id="KW-0479">Metal-binding</keyword>
<dbReference type="EMBL" id="NOWF01000002">
    <property type="protein sequence ID" value="OYD09154.1"/>
    <property type="molecule type" value="Genomic_DNA"/>
</dbReference>
<organism evidence="3 4">
    <name type="scientific">Paludifilum halophilum</name>
    <dbReference type="NCBI Taxonomy" id="1642702"/>
    <lineage>
        <taxon>Bacteria</taxon>
        <taxon>Bacillati</taxon>
        <taxon>Bacillota</taxon>
        <taxon>Bacilli</taxon>
        <taxon>Bacillales</taxon>
        <taxon>Thermoactinomycetaceae</taxon>
        <taxon>Paludifilum</taxon>
    </lineage>
</organism>
<evidence type="ECO:0000313" key="4">
    <source>
        <dbReference type="Proteomes" id="UP000215459"/>
    </source>
</evidence>
<feature type="binding site" evidence="1">
    <location>
        <position position="362"/>
    </location>
    <ligand>
        <name>Mn(2+)</name>
        <dbReference type="ChEBI" id="CHEBI:29035"/>
        <label>2</label>
    </ligand>
</feature>
<dbReference type="GO" id="GO:0046872">
    <property type="term" value="F:metal ion binding"/>
    <property type="evidence" value="ECO:0007669"/>
    <property type="project" value="UniProtKB-KW"/>
</dbReference>
<sequence length="400" mass="43302">MAKRAERMLSRLIEWRRRIHAHPELSFQEFATARLVAEELGAIEAMEVQTEVGGTGVIGTLSGGPGPCVALRADMDALPITEANRCSYRSRRPGVMHACGHDAHTAILLGTARLLGEELTEGGLPGTVRFLFQPAEEDFGDDGRTGAPRMIREGALEGVDAVLALHMNPGLPHGSLQVNDGYTMAGLDTFRGTLSGTGGHAAYPHRGTDPTWLLLPVLQALHGIVARRVSPMEPAVVSVGRIHAGTASNVIPSEVEVEGTFRSYDPDIREGLIEELERAFSLAASLGGDYSFRVERGEPALKNDARVNRRVIEAVRTLFPDCKIHQGPFGMGAEDFSHMTAVVPGSMFFPGCALPDGIRDLHTPYFDIDERCLSAGAAIMAESALRLLQRPLQEGEEWKR</sequence>
<name>A0A235BA30_9BACL</name>
<evidence type="ECO:0000259" key="2">
    <source>
        <dbReference type="Pfam" id="PF07687"/>
    </source>
</evidence>
<dbReference type="OrthoDB" id="9776731at2"/>
<keyword evidence="1" id="KW-0464">Manganese</keyword>
<feature type="binding site" evidence="1">
    <location>
        <position position="137"/>
    </location>
    <ligand>
        <name>Mn(2+)</name>
        <dbReference type="ChEBI" id="CHEBI:29035"/>
        <label>2</label>
    </ligand>
</feature>
<dbReference type="Gene3D" id="3.30.70.360">
    <property type="match status" value="1"/>
</dbReference>
<accession>A0A235BA30</accession>
<proteinExistence type="predicted"/>
<dbReference type="Pfam" id="PF07687">
    <property type="entry name" value="M20_dimer"/>
    <property type="match status" value="1"/>
</dbReference>
<dbReference type="Proteomes" id="UP000215459">
    <property type="component" value="Unassembled WGS sequence"/>
</dbReference>
<dbReference type="InterPro" id="IPR017439">
    <property type="entry name" value="Amidohydrolase"/>
</dbReference>
<dbReference type="PIRSF" id="PIRSF005962">
    <property type="entry name" value="Pept_M20D_amidohydro"/>
    <property type="match status" value="1"/>
</dbReference>
<feature type="binding site" evidence="1">
    <location>
        <position position="166"/>
    </location>
    <ligand>
        <name>Mn(2+)</name>
        <dbReference type="ChEBI" id="CHEBI:29035"/>
        <label>2</label>
    </ligand>
</feature>
<dbReference type="PANTHER" id="PTHR11014:SF63">
    <property type="entry name" value="METALLOPEPTIDASE, PUTATIVE (AFU_ORTHOLOGUE AFUA_6G09600)-RELATED"/>
    <property type="match status" value="1"/>
</dbReference>
<dbReference type="InterPro" id="IPR002933">
    <property type="entry name" value="Peptidase_M20"/>
</dbReference>
<feature type="binding site" evidence="1">
    <location>
        <position position="101"/>
    </location>
    <ligand>
        <name>Mn(2+)</name>
        <dbReference type="ChEBI" id="CHEBI:29035"/>
        <label>2</label>
    </ligand>
</feature>
<dbReference type="PANTHER" id="PTHR11014">
    <property type="entry name" value="PEPTIDASE M20 FAMILY MEMBER"/>
    <property type="match status" value="1"/>
</dbReference>
<dbReference type="AlphaFoldDB" id="A0A235BA30"/>
<dbReference type="NCBIfam" id="TIGR01891">
    <property type="entry name" value="amidohydrolases"/>
    <property type="match status" value="1"/>
</dbReference>
<feature type="domain" description="Peptidase M20 dimerisation" evidence="2">
    <location>
        <begin position="186"/>
        <end position="280"/>
    </location>
</feature>
<keyword evidence="4" id="KW-1185">Reference proteome</keyword>